<keyword evidence="3" id="KW-1185">Reference proteome</keyword>
<sequence length="133" mass="14440">MCPYLSYRDSAREVMDFYASVFGGEVSRSTFGEYGMGTTEEENARIMHSQLVVDGKTLLMAADTPDSMEVAPSTTTLSIFGGAAEGATLRTWWAALTEGGTVAQPLEPAPWGDSFGQVTDRYGTPWYFNIGTQ</sequence>
<dbReference type="EMBL" id="QQXL01000005">
    <property type="protein sequence ID" value="RKW70272.1"/>
    <property type="molecule type" value="Genomic_DNA"/>
</dbReference>
<evidence type="ECO:0000313" key="2">
    <source>
        <dbReference type="EMBL" id="RKW70272.1"/>
    </source>
</evidence>
<feature type="domain" description="PhnB-like" evidence="1">
    <location>
        <begin position="2"/>
        <end position="126"/>
    </location>
</feature>
<reference evidence="2 3" key="1">
    <citation type="submission" date="2018-07" db="EMBL/GenBank/DDBJ databases">
        <title>Arthrobacter sp. nov., isolated from raw cow's milk with high bacterial count.</title>
        <authorList>
            <person name="Hahne J."/>
            <person name="Isele D."/>
            <person name="Lipski A."/>
        </authorList>
    </citation>
    <scope>NUCLEOTIDE SEQUENCE [LARGE SCALE GENOMIC DNA]</scope>
    <source>
        <strain evidence="2 3">JZ R-183</strain>
    </source>
</reference>
<evidence type="ECO:0000259" key="1">
    <source>
        <dbReference type="Pfam" id="PF06983"/>
    </source>
</evidence>
<dbReference type="InterPro" id="IPR028973">
    <property type="entry name" value="PhnB-like"/>
</dbReference>
<proteinExistence type="predicted"/>
<organism evidence="2 3">
    <name type="scientific">Galactobacter caseinivorans</name>
    <dbReference type="NCBI Taxonomy" id="2676123"/>
    <lineage>
        <taxon>Bacteria</taxon>
        <taxon>Bacillati</taxon>
        <taxon>Actinomycetota</taxon>
        <taxon>Actinomycetes</taxon>
        <taxon>Micrococcales</taxon>
        <taxon>Micrococcaceae</taxon>
        <taxon>Galactobacter</taxon>
    </lineage>
</organism>
<name>A0A496PIG7_9MICC</name>
<dbReference type="PANTHER" id="PTHR33990">
    <property type="entry name" value="PROTEIN YJDN-RELATED"/>
    <property type="match status" value="1"/>
</dbReference>
<gene>
    <name evidence="2" type="ORF">DWQ67_09240</name>
</gene>
<evidence type="ECO:0000313" key="3">
    <source>
        <dbReference type="Proteomes" id="UP000273119"/>
    </source>
</evidence>
<dbReference type="PANTHER" id="PTHR33990:SF1">
    <property type="entry name" value="PROTEIN YJDN"/>
    <property type="match status" value="1"/>
</dbReference>
<dbReference type="AlphaFoldDB" id="A0A496PIG7"/>
<dbReference type="Proteomes" id="UP000273119">
    <property type="component" value="Unassembled WGS sequence"/>
</dbReference>
<dbReference type="Gene3D" id="3.10.180.10">
    <property type="entry name" value="2,3-Dihydroxybiphenyl 1,2-Dioxygenase, domain 1"/>
    <property type="match status" value="1"/>
</dbReference>
<dbReference type="SUPFAM" id="SSF54593">
    <property type="entry name" value="Glyoxalase/Bleomycin resistance protein/Dihydroxybiphenyl dioxygenase"/>
    <property type="match status" value="1"/>
</dbReference>
<dbReference type="Pfam" id="PF06983">
    <property type="entry name" value="3-dmu-9_3-mt"/>
    <property type="match status" value="1"/>
</dbReference>
<dbReference type="InterPro" id="IPR029068">
    <property type="entry name" value="Glyas_Bleomycin-R_OHBP_Dase"/>
</dbReference>
<dbReference type="CDD" id="cd06588">
    <property type="entry name" value="PhnB_like"/>
    <property type="match status" value="1"/>
</dbReference>
<comment type="caution">
    <text evidence="2">The sequence shown here is derived from an EMBL/GenBank/DDBJ whole genome shotgun (WGS) entry which is preliminary data.</text>
</comment>
<accession>A0A496PIG7</accession>
<protein>
    <submittedName>
        <fullName evidence="2">VOC family protein</fullName>
    </submittedName>
</protein>